<evidence type="ECO:0000256" key="2">
    <source>
        <dbReference type="SAM" id="MobiDB-lite"/>
    </source>
</evidence>
<feature type="compositionally biased region" description="Low complexity" evidence="2">
    <location>
        <begin position="190"/>
        <end position="208"/>
    </location>
</feature>
<evidence type="ECO:0000313" key="4">
    <source>
        <dbReference type="Proteomes" id="UP001159405"/>
    </source>
</evidence>
<feature type="compositionally biased region" description="Low complexity" evidence="2">
    <location>
        <begin position="229"/>
        <end position="238"/>
    </location>
</feature>
<accession>A0ABN8PEN1</accession>
<dbReference type="PANTHER" id="PTHR12353">
    <property type="entry name" value="DISKS LARGE-ASSOCIATED PROTEIN DAP SAP90/PSD-95-ASSOCIATED PROTEIN"/>
    <property type="match status" value="1"/>
</dbReference>
<organism evidence="3 4">
    <name type="scientific">Porites lobata</name>
    <dbReference type="NCBI Taxonomy" id="104759"/>
    <lineage>
        <taxon>Eukaryota</taxon>
        <taxon>Metazoa</taxon>
        <taxon>Cnidaria</taxon>
        <taxon>Anthozoa</taxon>
        <taxon>Hexacorallia</taxon>
        <taxon>Scleractinia</taxon>
        <taxon>Fungiina</taxon>
        <taxon>Poritidae</taxon>
        <taxon>Porites</taxon>
    </lineage>
</organism>
<reference evidence="3 4" key="1">
    <citation type="submission" date="2022-05" db="EMBL/GenBank/DDBJ databases">
        <authorList>
            <consortium name="Genoscope - CEA"/>
            <person name="William W."/>
        </authorList>
    </citation>
    <scope>NUCLEOTIDE SEQUENCE [LARGE SCALE GENOMIC DNA]</scope>
</reference>
<dbReference type="InterPro" id="IPR005026">
    <property type="entry name" value="SAPAP"/>
</dbReference>
<comment type="similarity">
    <text evidence="1">Belongs to the SAPAP family.</text>
</comment>
<proteinExistence type="inferred from homology"/>
<comment type="caution">
    <text evidence="3">The sequence shown here is derived from an EMBL/GenBank/DDBJ whole genome shotgun (WGS) entry which is preliminary data.</text>
</comment>
<gene>
    <name evidence="3" type="ORF">PLOB_00041224</name>
</gene>
<evidence type="ECO:0000313" key="3">
    <source>
        <dbReference type="EMBL" id="CAH3140396.1"/>
    </source>
</evidence>
<feature type="compositionally biased region" description="Basic and acidic residues" evidence="2">
    <location>
        <begin position="214"/>
        <end position="228"/>
    </location>
</feature>
<evidence type="ECO:0000256" key="1">
    <source>
        <dbReference type="ARBA" id="ARBA00008839"/>
    </source>
</evidence>
<dbReference type="Proteomes" id="UP001159405">
    <property type="component" value="Unassembled WGS sequence"/>
</dbReference>
<sequence length="263" mass="29677">MSSSILVNGNQRSELVIFVSKEKRHGSIMASVPANKENVSPEKEIECLSDSFEKNLSMISSHKENDGRYFLDLVEKETERFTRLCHIAEQEMTANTIPEDACGKIRAATGKAMLLVNKKFKQFKGLCDMNLGIGETNGRRPTNADLAGFWDMVMIQVDDVNNMFSNIDELRKNGWIQTQQPKDETDSSKRSSLTRQSSLSRQSSLGKGSVRRQKSIEEVKATEAEQRAAARQRLAAAKRAARQRMQKQKNQLDDVEIFCSPKK</sequence>
<dbReference type="EMBL" id="CALNXK010000064">
    <property type="protein sequence ID" value="CAH3140396.1"/>
    <property type="molecule type" value="Genomic_DNA"/>
</dbReference>
<name>A0ABN8PEN1_9CNID</name>
<protein>
    <recommendedName>
        <fullName evidence="5">Disks large-associated protein 4</fullName>
    </recommendedName>
</protein>
<keyword evidence="4" id="KW-1185">Reference proteome</keyword>
<dbReference type="Pfam" id="PF03359">
    <property type="entry name" value="GKAP"/>
    <property type="match status" value="1"/>
</dbReference>
<dbReference type="PANTHER" id="PTHR12353:SF31">
    <property type="entry name" value="LD44824P"/>
    <property type="match status" value="1"/>
</dbReference>
<feature type="region of interest" description="Disordered" evidence="2">
    <location>
        <begin position="175"/>
        <end position="263"/>
    </location>
</feature>
<evidence type="ECO:0008006" key="5">
    <source>
        <dbReference type="Google" id="ProtNLM"/>
    </source>
</evidence>